<keyword evidence="12" id="KW-1185">Reference proteome</keyword>
<dbReference type="InterPro" id="IPR004358">
    <property type="entry name" value="Sig_transdc_His_kin-like_C"/>
</dbReference>
<dbReference type="PANTHER" id="PTHR45453">
    <property type="entry name" value="PHOSPHATE REGULON SENSOR PROTEIN PHOR"/>
    <property type="match status" value="1"/>
</dbReference>
<evidence type="ECO:0000256" key="9">
    <source>
        <dbReference type="SAM" id="Phobius"/>
    </source>
</evidence>
<dbReference type="SUPFAM" id="SSF47384">
    <property type="entry name" value="Homodimeric domain of signal transducing histidine kinase"/>
    <property type="match status" value="1"/>
</dbReference>
<evidence type="ECO:0000256" key="8">
    <source>
        <dbReference type="ARBA" id="ARBA00039401"/>
    </source>
</evidence>
<dbReference type="GO" id="GO:0016301">
    <property type="term" value="F:kinase activity"/>
    <property type="evidence" value="ECO:0007669"/>
    <property type="project" value="UniProtKB-KW"/>
</dbReference>
<dbReference type="EC" id="2.7.13.3" evidence="3"/>
<feature type="transmembrane region" description="Helical" evidence="9">
    <location>
        <begin position="6"/>
        <end position="26"/>
    </location>
</feature>
<evidence type="ECO:0000259" key="10">
    <source>
        <dbReference type="PROSITE" id="PS50109"/>
    </source>
</evidence>
<accession>A0ABW1SXH4</accession>
<dbReference type="InterPro" id="IPR050351">
    <property type="entry name" value="BphY/WalK/GraS-like"/>
</dbReference>
<evidence type="ECO:0000256" key="2">
    <source>
        <dbReference type="ARBA" id="ARBA00004236"/>
    </source>
</evidence>
<reference evidence="12" key="1">
    <citation type="journal article" date="2019" name="Int. J. Syst. Evol. Microbiol.">
        <title>The Global Catalogue of Microorganisms (GCM) 10K type strain sequencing project: providing services to taxonomists for standard genome sequencing and annotation.</title>
        <authorList>
            <consortium name="The Broad Institute Genomics Platform"/>
            <consortium name="The Broad Institute Genome Sequencing Center for Infectious Disease"/>
            <person name="Wu L."/>
            <person name="Ma J."/>
        </authorList>
    </citation>
    <scope>NUCLEOTIDE SEQUENCE [LARGE SCALE GENOMIC DNA]</scope>
    <source>
        <strain evidence="12">CGMCC 4.7317</strain>
    </source>
</reference>
<dbReference type="InterPro" id="IPR036890">
    <property type="entry name" value="HATPase_C_sf"/>
</dbReference>
<comment type="catalytic activity">
    <reaction evidence="1">
        <text>ATP + protein L-histidine = ADP + protein N-phospho-L-histidine.</text>
        <dbReference type="EC" id="2.7.13.3"/>
    </reaction>
</comment>
<proteinExistence type="predicted"/>
<keyword evidence="9" id="KW-0812">Transmembrane</keyword>
<comment type="caution">
    <text evidence="11">The sequence shown here is derived from an EMBL/GenBank/DDBJ whole genome shotgun (WGS) entry which is preliminary data.</text>
</comment>
<organism evidence="11 12">
    <name type="scientific">Longivirga aurantiaca</name>
    <dbReference type="NCBI Taxonomy" id="1837743"/>
    <lineage>
        <taxon>Bacteria</taxon>
        <taxon>Bacillati</taxon>
        <taxon>Actinomycetota</taxon>
        <taxon>Actinomycetes</taxon>
        <taxon>Sporichthyales</taxon>
        <taxon>Sporichthyaceae</taxon>
        <taxon>Longivirga</taxon>
    </lineage>
</organism>
<evidence type="ECO:0000256" key="7">
    <source>
        <dbReference type="ARBA" id="ARBA00023012"/>
    </source>
</evidence>
<dbReference type="Pfam" id="PF00512">
    <property type="entry name" value="HisKA"/>
    <property type="match status" value="1"/>
</dbReference>
<keyword evidence="4" id="KW-0597">Phosphoprotein</keyword>
<evidence type="ECO:0000313" key="12">
    <source>
        <dbReference type="Proteomes" id="UP001596138"/>
    </source>
</evidence>
<dbReference type="Proteomes" id="UP001596138">
    <property type="component" value="Unassembled WGS sequence"/>
</dbReference>
<evidence type="ECO:0000313" key="11">
    <source>
        <dbReference type="EMBL" id="MFC6236560.1"/>
    </source>
</evidence>
<dbReference type="SMART" id="SM00387">
    <property type="entry name" value="HATPase_c"/>
    <property type="match status" value="1"/>
</dbReference>
<comment type="subcellular location">
    <subcellularLocation>
        <location evidence="2">Cell membrane</location>
    </subcellularLocation>
</comment>
<dbReference type="CDD" id="cd00082">
    <property type="entry name" value="HisKA"/>
    <property type="match status" value="1"/>
</dbReference>
<keyword evidence="5" id="KW-0808">Transferase</keyword>
<dbReference type="Gene3D" id="3.30.565.10">
    <property type="entry name" value="Histidine kinase-like ATPase, C-terminal domain"/>
    <property type="match status" value="1"/>
</dbReference>
<gene>
    <name evidence="11" type="ORF">ACFQGU_01620</name>
</gene>
<dbReference type="PROSITE" id="PS50109">
    <property type="entry name" value="HIS_KIN"/>
    <property type="match status" value="1"/>
</dbReference>
<dbReference type="PRINTS" id="PR00344">
    <property type="entry name" value="BCTRLSENSOR"/>
</dbReference>
<evidence type="ECO:0000256" key="6">
    <source>
        <dbReference type="ARBA" id="ARBA00022777"/>
    </source>
</evidence>
<protein>
    <recommendedName>
        <fullName evidence="8">Sensor-like histidine kinase SenX3</fullName>
        <ecNumber evidence="3">2.7.13.3</ecNumber>
    </recommendedName>
</protein>
<dbReference type="InterPro" id="IPR036097">
    <property type="entry name" value="HisK_dim/P_sf"/>
</dbReference>
<feature type="domain" description="Histidine kinase" evidence="10">
    <location>
        <begin position="165"/>
        <end position="380"/>
    </location>
</feature>
<evidence type="ECO:0000256" key="5">
    <source>
        <dbReference type="ARBA" id="ARBA00022679"/>
    </source>
</evidence>
<dbReference type="SMART" id="SM00388">
    <property type="entry name" value="HisKA"/>
    <property type="match status" value="1"/>
</dbReference>
<evidence type="ECO:0000256" key="3">
    <source>
        <dbReference type="ARBA" id="ARBA00012438"/>
    </source>
</evidence>
<sequence>MDGALGLIVASVAAFAVGVLATYVVLRRRAGPHADTARLALERDDVPSPNVPEGLGRLLAVLPGAAFVVGADDGVLRASTQSAALGVVQGRRLDIPEIRALVAAVRRDGVIREEDLELRRPPLGKGVIHARVRVATLSPTAALVIVEDLSEALRLDAVRRDFVANVSHELKTPVGALSLLAEAVQSASDDPEAVQRFSARMQVESRRLTNLMNDLVDLSRLQGAEVAQAEPVEVDRVVAEAVDATKLLAGSRDIEVVIGSPVGAVVLGSEAQLVMALRNLLTNAIAYSPTGTRVVVAARRGDQAVEIGVTDQGIGIPEGEQARIFERFYRVDPARSRITGGTGLGLAIVKHVCVNHGGECTVWSVEGEGSTFTLRLPLAPAGTTEGDTPQ</sequence>
<dbReference type="CDD" id="cd00075">
    <property type="entry name" value="HATPase"/>
    <property type="match status" value="1"/>
</dbReference>
<dbReference type="Gene3D" id="1.10.287.130">
    <property type="match status" value="1"/>
</dbReference>
<dbReference type="InterPro" id="IPR003661">
    <property type="entry name" value="HisK_dim/P_dom"/>
</dbReference>
<dbReference type="SUPFAM" id="SSF55874">
    <property type="entry name" value="ATPase domain of HSP90 chaperone/DNA topoisomerase II/histidine kinase"/>
    <property type="match status" value="1"/>
</dbReference>
<dbReference type="PANTHER" id="PTHR45453:SF1">
    <property type="entry name" value="PHOSPHATE REGULON SENSOR PROTEIN PHOR"/>
    <property type="match status" value="1"/>
</dbReference>
<dbReference type="EMBL" id="JBHSTI010000002">
    <property type="protein sequence ID" value="MFC6236560.1"/>
    <property type="molecule type" value="Genomic_DNA"/>
</dbReference>
<evidence type="ECO:0000256" key="4">
    <source>
        <dbReference type="ARBA" id="ARBA00022553"/>
    </source>
</evidence>
<dbReference type="RefSeq" id="WP_386763602.1">
    <property type="nucleotide sequence ID" value="NZ_JBHSTI010000002.1"/>
</dbReference>
<name>A0ABW1SXH4_9ACTN</name>
<evidence type="ECO:0000256" key="1">
    <source>
        <dbReference type="ARBA" id="ARBA00000085"/>
    </source>
</evidence>
<keyword evidence="7" id="KW-0902">Two-component regulatory system</keyword>
<keyword evidence="6 11" id="KW-0418">Kinase</keyword>
<dbReference type="InterPro" id="IPR005467">
    <property type="entry name" value="His_kinase_dom"/>
</dbReference>
<dbReference type="Pfam" id="PF02518">
    <property type="entry name" value="HATPase_c"/>
    <property type="match status" value="1"/>
</dbReference>
<keyword evidence="9" id="KW-1133">Transmembrane helix</keyword>
<dbReference type="InterPro" id="IPR003594">
    <property type="entry name" value="HATPase_dom"/>
</dbReference>
<keyword evidence="9" id="KW-0472">Membrane</keyword>